<feature type="repeat" description="Filamin" evidence="3">
    <location>
        <begin position="1"/>
        <end position="88"/>
    </location>
</feature>
<dbReference type="GO" id="GO:0030036">
    <property type="term" value="P:actin cytoskeleton organization"/>
    <property type="evidence" value="ECO:0007669"/>
    <property type="project" value="InterPro"/>
</dbReference>
<dbReference type="InterPro" id="IPR044801">
    <property type="entry name" value="Filamin"/>
</dbReference>
<evidence type="ECO:0000256" key="2">
    <source>
        <dbReference type="ARBA" id="ARBA00022737"/>
    </source>
</evidence>
<dbReference type="SMART" id="SM00557">
    <property type="entry name" value="IG_FLMN"/>
    <property type="match status" value="2"/>
</dbReference>
<dbReference type="PROSITE" id="PS50194">
    <property type="entry name" value="FILAMIN_REPEAT"/>
    <property type="match status" value="3"/>
</dbReference>
<dbReference type="PANTHER" id="PTHR38537:SF8">
    <property type="entry name" value="FILAMIN-A"/>
    <property type="match status" value="1"/>
</dbReference>
<dbReference type="Gene3D" id="2.60.40.10">
    <property type="entry name" value="Immunoglobulins"/>
    <property type="match status" value="3"/>
</dbReference>
<feature type="repeat" description="Filamin" evidence="3">
    <location>
        <begin position="200"/>
        <end position="251"/>
    </location>
</feature>
<dbReference type="EMBL" id="OE839146">
    <property type="protein sequence ID" value="CAD7585821.1"/>
    <property type="molecule type" value="Genomic_DNA"/>
</dbReference>
<dbReference type="PANTHER" id="PTHR38537">
    <property type="entry name" value="JITTERBUG, ISOFORM N"/>
    <property type="match status" value="1"/>
</dbReference>
<dbReference type="FunFam" id="2.60.40.10:FF:000042">
    <property type="entry name" value="Filamin-B isoform B"/>
    <property type="match status" value="1"/>
</dbReference>
<feature type="repeat" description="Filamin" evidence="3">
    <location>
        <begin position="89"/>
        <end position="181"/>
    </location>
</feature>
<dbReference type="AlphaFoldDB" id="A0A7R9JN00"/>
<dbReference type="GO" id="GO:0051015">
    <property type="term" value="F:actin filament binding"/>
    <property type="evidence" value="ECO:0007669"/>
    <property type="project" value="InterPro"/>
</dbReference>
<evidence type="ECO:0008006" key="5">
    <source>
        <dbReference type="Google" id="ProtNLM"/>
    </source>
</evidence>
<dbReference type="Pfam" id="PF00630">
    <property type="entry name" value="Filamin"/>
    <property type="match status" value="3"/>
</dbReference>
<evidence type="ECO:0000256" key="3">
    <source>
        <dbReference type="PROSITE-ProRule" id="PRU00087"/>
    </source>
</evidence>
<protein>
    <recommendedName>
        <fullName evidence="5">Filamin</fullName>
    </recommendedName>
</protein>
<accession>A0A7R9JN00</accession>
<dbReference type="InterPro" id="IPR017868">
    <property type="entry name" value="Filamin/ABP280_repeat-like"/>
</dbReference>
<sequence>MKRVLAHSVYVDSPTDFVVDSRAIAKKDDGKVTCTITNPSGTKTENLITPQADGTYRISYTPFEEGRHTIDILYDGLPIPGSPFVVNVRRGCDPKKCRAFGPGLQKGIVEKANAFTVETKGAGTGGLGLSIEGPSEAKMTCKDNRDGSCSVEYIPTEPGEYDVSIRFADQHIPGSPFKVQLLICDLDNIVMKFSQRVPVDKHVDASLVKAYGPGLEPSQCRTGSPLTFKVDASKSGKAPLDVKIRSERGTEPCLNILLSRIMEMEPMMLPILHHLKEVQ</sequence>
<dbReference type="InterPro" id="IPR014756">
    <property type="entry name" value="Ig_E-set"/>
</dbReference>
<comment type="similarity">
    <text evidence="1">Belongs to the filamin family.</text>
</comment>
<evidence type="ECO:0000313" key="4">
    <source>
        <dbReference type="EMBL" id="CAD7585821.1"/>
    </source>
</evidence>
<organism evidence="4">
    <name type="scientific">Timema genevievae</name>
    <name type="common">Walking stick</name>
    <dbReference type="NCBI Taxonomy" id="629358"/>
    <lineage>
        <taxon>Eukaryota</taxon>
        <taxon>Metazoa</taxon>
        <taxon>Ecdysozoa</taxon>
        <taxon>Arthropoda</taxon>
        <taxon>Hexapoda</taxon>
        <taxon>Insecta</taxon>
        <taxon>Pterygota</taxon>
        <taxon>Neoptera</taxon>
        <taxon>Polyneoptera</taxon>
        <taxon>Phasmatodea</taxon>
        <taxon>Timematodea</taxon>
        <taxon>Timematoidea</taxon>
        <taxon>Timematidae</taxon>
        <taxon>Timema</taxon>
    </lineage>
</organism>
<proteinExistence type="inferred from homology"/>
<reference evidence="4" key="1">
    <citation type="submission" date="2020-11" db="EMBL/GenBank/DDBJ databases">
        <authorList>
            <person name="Tran Van P."/>
        </authorList>
    </citation>
    <scope>NUCLEOTIDE SEQUENCE</scope>
</reference>
<dbReference type="InterPro" id="IPR013783">
    <property type="entry name" value="Ig-like_fold"/>
</dbReference>
<dbReference type="InterPro" id="IPR001298">
    <property type="entry name" value="Filamin/ABP280_rpt"/>
</dbReference>
<name>A0A7R9JN00_TIMGE</name>
<dbReference type="SUPFAM" id="SSF81296">
    <property type="entry name" value="E set domains"/>
    <property type="match status" value="3"/>
</dbReference>
<evidence type="ECO:0000256" key="1">
    <source>
        <dbReference type="ARBA" id="ARBA00009238"/>
    </source>
</evidence>
<gene>
    <name evidence="4" type="ORF">TGEB3V08_LOCUS287</name>
</gene>
<keyword evidence="2" id="KW-0677">Repeat</keyword>